<proteinExistence type="predicted"/>
<feature type="region of interest" description="Disordered" evidence="1">
    <location>
        <begin position="1"/>
        <end position="30"/>
    </location>
</feature>
<keyword evidence="2" id="KW-1133">Transmembrane helix</keyword>
<evidence type="ECO:0000313" key="3">
    <source>
        <dbReference type="EMBL" id="MDH6219134.1"/>
    </source>
</evidence>
<name>A0ABT6LUK8_9ACTN</name>
<feature type="compositionally biased region" description="Basic residues" evidence="1">
    <location>
        <begin position="1"/>
        <end position="12"/>
    </location>
</feature>
<dbReference type="EMBL" id="JARXVH010000011">
    <property type="protein sequence ID" value="MDH6219134.1"/>
    <property type="molecule type" value="Genomic_DNA"/>
</dbReference>
<keyword evidence="4" id="KW-1185">Reference proteome</keyword>
<gene>
    <name evidence="3" type="ORF">M2283_006468</name>
</gene>
<feature type="transmembrane region" description="Helical" evidence="2">
    <location>
        <begin position="181"/>
        <end position="206"/>
    </location>
</feature>
<evidence type="ECO:0000256" key="2">
    <source>
        <dbReference type="SAM" id="Phobius"/>
    </source>
</evidence>
<feature type="transmembrane region" description="Helical" evidence="2">
    <location>
        <begin position="142"/>
        <end position="160"/>
    </location>
</feature>
<evidence type="ECO:0000313" key="4">
    <source>
        <dbReference type="Proteomes" id="UP001160499"/>
    </source>
</evidence>
<feature type="transmembrane region" description="Helical" evidence="2">
    <location>
        <begin position="45"/>
        <end position="73"/>
    </location>
</feature>
<reference evidence="3 4" key="1">
    <citation type="submission" date="2023-04" db="EMBL/GenBank/DDBJ databases">
        <title>Forest soil microbial communities from Buena Vista Peninsula, Colon Province, Panama.</title>
        <authorList>
            <person name="Bouskill N."/>
        </authorList>
    </citation>
    <scope>NUCLEOTIDE SEQUENCE [LARGE SCALE GENOMIC DNA]</scope>
    <source>
        <strain evidence="3 4">GGS1</strain>
    </source>
</reference>
<keyword evidence="2" id="KW-0812">Transmembrane</keyword>
<dbReference type="Proteomes" id="UP001160499">
    <property type="component" value="Unassembled WGS sequence"/>
</dbReference>
<protein>
    <submittedName>
        <fullName evidence="3">Uncharacterized protein</fullName>
    </submittedName>
</protein>
<accession>A0ABT6LUK8</accession>
<comment type="caution">
    <text evidence="3">The sequence shown here is derived from an EMBL/GenBank/DDBJ whole genome shotgun (WGS) entry which is preliminary data.</text>
</comment>
<evidence type="ECO:0000256" key="1">
    <source>
        <dbReference type="SAM" id="MobiDB-lite"/>
    </source>
</evidence>
<keyword evidence="2" id="KW-0472">Membrane</keyword>
<organism evidence="3 4">
    <name type="scientific">Streptomyces pseudovenezuelae</name>
    <dbReference type="NCBI Taxonomy" id="67350"/>
    <lineage>
        <taxon>Bacteria</taxon>
        <taxon>Bacillati</taxon>
        <taxon>Actinomycetota</taxon>
        <taxon>Actinomycetes</taxon>
        <taxon>Kitasatosporales</taxon>
        <taxon>Streptomycetaceae</taxon>
        <taxon>Streptomyces</taxon>
        <taxon>Streptomyces aurantiacus group</taxon>
    </lineage>
</organism>
<sequence>MTSKAARRRSKKNQQMWASRAAQRKAAQEGTAADSWPRLKAVTRAMAAVAALLGLLYLGVFAGWMLAGAVGLIGTPGRLHVESCRATHVPKASTECGGELRSPGGQLADPDAVILGNYRVGTTISVRDEPVMGLEEVGFRPVVGWATLTTVTPLTFVILIREGVPVPGPLGRLPEVVGGRWPVRCLGAIVVVGALTYGVPLVYGLITSLFQN</sequence>
<dbReference type="RefSeq" id="WP_280879963.1">
    <property type="nucleotide sequence ID" value="NZ_JARXVH010000011.1"/>
</dbReference>